<gene>
    <name evidence="8" type="primary">PME20</name>
    <name evidence="8" type="ORF">CFP56_029985</name>
</gene>
<sequence length="116" mass="13318">MGLCFIAYLLHFVSTVGFLRQRERLLTERKLIFSDVENAKYNLFPSMWTEYNNTGLGSNTSNRVTWPGYLVINVRDAINFTASKFILGDAWLPETMECLTLINVAILENYLCIAKI</sequence>
<protein>
    <submittedName>
        <fullName evidence="8">Pectinesterase/pectinesterase inhibitor 20</fullName>
    </submittedName>
</protein>
<proteinExistence type="predicted"/>
<evidence type="ECO:0000313" key="9">
    <source>
        <dbReference type="Proteomes" id="UP000237347"/>
    </source>
</evidence>
<evidence type="ECO:0000256" key="1">
    <source>
        <dbReference type="ARBA" id="ARBA00004191"/>
    </source>
</evidence>
<dbReference type="Pfam" id="PF01095">
    <property type="entry name" value="Pectinesterase"/>
    <property type="match status" value="1"/>
</dbReference>
<dbReference type="GO" id="GO:0042545">
    <property type="term" value="P:cell wall modification"/>
    <property type="evidence" value="ECO:0007669"/>
    <property type="project" value="InterPro"/>
</dbReference>
<feature type="chain" id="PRO_5043979273" evidence="6">
    <location>
        <begin position="16"/>
        <end position="116"/>
    </location>
</feature>
<keyword evidence="4" id="KW-0378">Hydrolase</keyword>
<dbReference type="SUPFAM" id="SSF51126">
    <property type="entry name" value="Pectin lyase-like"/>
    <property type="match status" value="1"/>
</dbReference>
<accession>A0AAW0JPY9</accession>
<comment type="pathway">
    <text evidence="2">Glycan metabolism; pectin degradation; 2-dehydro-3-deoxy-D-gluconate from pectin: step 1/5.</text>
</comment>
<evidence type="ECO:0000256" key="6">
    <source>
        <dbReference type="SAM" id="SignalP"/>
    </source>
</evidence>
<keyword evidence="3" id="KW-0964">Secreted</keyword>
<comment type="caution">
    <text evidence="8">The sequence shown here is derived from an EMBL/GenBank/DDBJ whole genome shotgun (WGS) entry which is preliminary data.</text>
</comment>
<comment type="subcellular location">
    <subcellularLocation>
        <location evidence="1">Secreted</location>
        <location evidence="1">Cell wall</location>
    </subcellularLocation>
</comment>
<dbReference type="AlphaFoldDB" id="A0AAW0JPY9"/>
<dbReference type="Proteomes" id="UP000237347">
    <property type="component" value="Unassembled WGS sequence"/>
</dbReference>
<feature type="domain" description="Pectinesterase catalytic" evidence="7">
    <location>
        <begin position="47"/>
        <end position="89"/>
    </location>
</feature>
<dbReference type="InterPro" id="IPR011050">
    <property type="entry name" value="Pectin_lyase_fold/virulence"/>
</dbReference>
<dbReference type="Gene3D" id="2.160.20.10">
    <property type="entry name" value="Single-stranded right-handed beta-helix, Pectin lyase-like"/>
    <property type="match status" value="1"/>
</dbReference>
<keyword evidence="9" id="KW-1185">Reference proteome</keyword>
<evidence type="ECO:0000256" key="2">
    <source>
        <dbReference type="ARBA" id="ARBA00005184"/>
    </source>
</evidence>
<evidence type="ECO:0000256" key="5">
    <source>
        <dbReference type="ARBA" id="ARBA00023085"/>
    </source>
</evidence>
<evidence type="ECO:0000259" key="7">
    <source>
        <dbReference type="Pfam" id="PF01095"/>
    </source>
</evidence>
<keyword evidence="5" id="KW-0063">Aspartyl esterase</keyword>
<reference evidence="8 9" key="1">
    <citation type="journal article" date="2018" name="Sci. Data">
        <title>The draft genome sequence of cork oak.</title>
        <authorList>
            <person name="Ramos A.M."/>
            <person name="Usie A."/>
            <person name="Barbosa P."/>
            <person name="Barros P.M."/>
            <person name="Capote T."/>
            <person name="Chaves I."/>
            <person name="Simoes F."/>
            <person name="Abreu I."/>
            <person name="Carrasquinho I."/>
            <person name="Faro C."/>
            <person name="Guimaraes J.B."/>
            <person name="Mendonca D."/>
            <person name="Nobrega F."/>
            <person name="Rodrigues L."/>
            <person name="Saibo N.J.M."/>
            <person name="Varela M.C."/>
            <person name="Egas C."/>
            <person name="Matos J."/>
            <person name="Miguel C.M."/>
            <person name="Oliveira M.M."/>
            <person name="Ricardo C.P."/>
            <person name="Goncalves S."/>
        </authorList>
    </citation>
    <scope>NUCLEOTIDE SEQUENCE [LARGE SCALE GENOMIC DNA]</scope>
    <source>
        <strain evidence="9">cv. HL8</strain>
    </source>
</reference>
<name>A0AAW0JPY9_QUESU</name>
<organism evidence="8 9">
    <name type="scientific">Quercus suber</name>
    <name type="common">Cork oak</name>
    <dbReference type="NCBI Taxonomy" id="58331"/>
    <lineage>
        <taxon>Eukaryota</taxon>
        <taxon>Viridiplantae</taxon>
        <taxon>Streptophyta</taxon>
        <taxon>Embryophyta</taxon>
        <taxon>Tracheophyta</taxon>
        <taxon>Spermatophyta</taxon>
        <taxon>Magnoliopsida</taxon>
        <taxon>eudicotyledons</taxon>
        <taxon>Gunneridae</taxon>
        <taxon>Pentapetalae</taxon>
        <taxon>rosids</taxon>
        <taxon>fabids</taxon>
        <taxon>Fagales</taxon>
        <taxon>Fagaceae</taxon>
        <taxon>Quercus</taxon>
    </lineage>
</organism>
<evidence type="ECO:0000313" key="8">
    <source>
        <dbReference type="EMBL" id="KAK7828699.1"/>
    </source>
</evidence>
<evidence type="ECO:0000256" key="3">
    <source>
        <dbReference type="ARBA" id="ARBA00022512"/>
    </source>
</evidence>
<keyword evidence="6" id="KW-0732">Signal</keyword>
<dbReference type="PANTHER" id="PTHR31707">
    <property type="entry name" value="PECTINESTERASE"/>
    <property type="match status" value="1"/>
</dbReference>
<evidence type="ECO:0000256" key="4">
    <source>
        <dbReference type="ARBA" id="ARBA00022801"/>
    </source>
</evidence>
<dbReference type="InterPro" id="IPR000070">
    <property type="entry name" value="Pectinesterase_cat"/>
</dbReference>
<dbReference type="EMBL" id="PKMF04000497">
    <property type="protein sequence ID" value="KAK7828699.1"/>
    <property type="molecule type" value="Genomic_DNA"/>
</dbReference>
<keyword evidence="3" id="KW-0134">Cell wall</keyword>
<dbReference type="GO" id="GO:0030599">
    <property type="term" value="F:pectinesterase activity"/>
    <property type="evidence" value="ECO:0007669"/>
    <property type="project" value="InterPro"/>
</dbReference>
<dbReference type="InterPro" id="IPR012334">
    <property type="entry name" value="Pectin_lyas_fold"/>
</dbReference>
<feature type="signal peptide" evidence="6">
    <location>
        <begin position="1"/>
        <end position="15"/>
    </location>
</feature>